<evidence type="ECO:0000256" key="2">
    <source>
        <dbReference type="SAM" id="MobiDB-lite"/>
    </source>
</evidence>
<dbReference type="SUPFAM" id="SSF48371">
    <property type="entry name" value="ARM repeat"/>
    <property type="match status" value="1"/>
</dbReference>
<dbReference type="AlphaFoldDB" id="A0A835PXW3"/>
<dbReference type="PANTHER" id="PTHR46108:SF4">
    <property type="entry name" value="BLUE CHEESE"/>
    <property type="match status" value="1"/>
</dbReference>
<dbReference type="Proteomes" id="UP000636800">
    <property type="component" value="Chromosome 11"/>
</dbReference>
<feature type="region of interest" description="Disordered" evidence="2">
    <location>
        <begin position="457"/>
        <end position="484"/>
    </location>
</feature>
<dbReference type="InterPro" id="IPR016024">
    <property type="entry name" value="ARM-type_fold"/>
</dbReference>
<keyword evidence="4" id="KW-1185">Reference proteome</keyword>
<proteinExistence type="predicted"/>
<name>A0A835PXW3_VANPL</name>
<dbReference type="PANTHER" id="PTHR46108">
    <property type="entry name" value="BLUE CHEESE"/>
    <property type="match status" value="1"/>
</dbReference>
<dbReference type="InterPro" id="IPR051944">
    <property type="entry name" value="BEACH_domain_protein"/>
</dbReference>
<feature type="compositionally biased region" description="Polar residues" evidence="2">
    <location>
        <begin position="471"/>
        <end position="484"/>
    </location>
</feature>
<dbReference type="OrthoDB" id="185373at2759"/>
<dbReference type="EMBL" id="JADCNL010000011">
    <property type="protein sequence ID" value="KAG0461008.1"/>
    <property type="molecule type" value="Genomic_DNA"/>
</dbReference>
<keyword evidence="1" id="KW-0853">WD repeat</keyword>
<reference evidence="3 4" key="1">
    <citation type="journal article" date="2020" name="Nat. Food">
        <title>A phased Vanilla planifolia genome enables genetic improvement of flavour and production.</title>
        <authorList>
            <person name="Hasing T."/>
            <person name="Tang H."/>
            <person name="Brym M."/>
            <person name="Khazi F."/>
            <person name="Huang T."/>
            <person name="Chambers A.H."/>
        </authorList>
    </citation>
    <scope>NUCLEOTIDE SEQUENCE [LARGE SCALE GENOMIC DNA]</scope>
    <source>
        <tissue evidence="3">Leaf</tissue>
    </source>
</reference>
<organism evidence="3 4">
    <name type="scientific">Vanilla planifolia</name>
    <name type="common">Vanilla</name>
    <dbReference type="NCBI Taxonomy" id="51239"/>
    <lineage>
        <taxon>Eukaryota</taxon>
        <taxon>Viridiplantae</taxon>
        <taxon>Streptophyta</taxon>
        <taxon>Embryophyta</taxon>
        <taxon>Tracheophyta</taxon>
        <taxon>Spermatophyta</taxon>
        <taxon>Magnoliopsida</taxon>
        <taxon>Liliopsida</taxon>
        <taxon>Asparagales</taxon>
        <taxon>Orchidaceae</taxon>
        <taxon>Vanilloideae</taxon>
        <taxon>Vanilleae</taxon>
        <taxon>Vanilla</taxon>
    </lineage>
</organism>
<gene>
    <name evidence="3" type="ORF">HPP92_021305</name>
</gene>
<sequence>MKWASLLKDIKEKVGLSQPQAQPHPSNSFAAVAAAAAATAAASGAGASRAADYESTPYASPSSSPARGKYELELDFKRFWEEFRSSSSEKEKEIALNIAVDAFCRLVKQQYNVGQLVTKLIEAHIFSFVVGRAFVTDVEKLRMYSKGRSLQVAKVINFFSEITKDGINAGSNLLYAVEVLVSGPVDKQPLLDSGILCCLIQILNALLSPDECHQKQFVLDGLVRSVNSSDGDIVLVRRLEVEGSIVHIMKALASHPSAAASLIEDDSLQLLFHMVTNGSSHVFSQLKDGVVHLHTIQLHRHAMQILGLLLANDNGSTAIYIHKHYLVKVLLATVKDFNPERGDPAYTMGIIDLLLECVELSSKPDAGSVRLREDIHNAHGYQYLVQFALTLSSLHENQTTQSTSPEPCLQNSDSHDRHLYIEKHEFYGRDGPSHPQLSPTLSRLLDVLVNLAQAGPAESTSDGKALKSSYGKASTHNRSHTTSGDRFGDEIWEMGNMRIKDLEAIQMLQDIFLKADNVELQEEVLNRMFTIFSSHLDNYKLCQQLRTVPLFILNMAGTGVAFTLLLVAAANYHREVGVLEVLMDDLRQHKLITGVEQQNNAPRAFERTLSSSSFKKHMEDKDAILSSPKIVGSGTCKFRIFEDEQTSAVAWDCLFSLIKKAEASQQSFRSNNGVSVVLPLLASDSHRWGFYGCCHAHPEELGSLVEILKSGMVTRVCNNPINRVRLHTIILSQTFYDLLCESGLLCVDCEKPVIQLLLELALEIITPPSVFYQVERVSTSDTFDDESFFLSSSLLAMDRPEEEWVVFNFSWRQSSHSWWAHLHYYLMLFKIVQVLGAYRLSSSELRILVRHVVQMKVKSSGYLLVDMMEKLIKMEELQSAAVSLAPFVEMDMRKVGYASVQVSLGERTWPPAAGYSFVCWFQFRSFLKSQVKESESSSKIGATRRSISSGIMLRVFSVGAADDGSTFAELNIHDNGILTLSTSYSCSLSFPSTEIEEGSIAYLYLNGKLRHSGKLGYSPSPIGKPLQVTLGTPITRARVTDLSWRLCSCYLFEEVLTASNICFMYILGQGYRGLFQDTDLLRFVPSQACGGGSMAILDSLESELSIASNVQKVDYSAKQGNTRVDGSGIVWDLEKLARLALQLSGKKLIFAFDGTSSDAFGASGTISLLNLVDPTSAASSPIGGIPRYGRLNGDIYICNERAIGDSIRMIGGMSIVLSLVEAAETRDMLHMALGCLHARFINAHRMYRKCNP</sequence>
<evidence type="ECO:0000313" key="3">
    <source>
        <dbReference type="EMBL" id="KAG0461008.1"/>
    </source>
</evidence>
<evidence type="ECO:0000256" key="1">
    <source>
        <dbReference type="ARBA" id="ARBA00022574"/>
    </source>
</evidence>
<comment type="caution">
    <text evidence="3">The sequence shown here is derived from an EMBL/GenBank/DDBJ whole genome shotgun (WGS) entry which is preliminary data.</text>
</comment>
<accession>A0A835PXW3</accession>
<protein>
    <submittedName>
        <fullName evidence="3">Uncharacterized protein</fullName>
    </submittedName>
</protein>
<evidence type="ECO:0000313" key="4">
    <source>
        <dbReference type="Proteomes" id="UP000636800"/>
    </source>
</evidence>